<feature type="compositionally biased region" description="Basic and acidic residues" evidence="2">
    <location>
        <begin position="291"/>
        <end position="302"/>
    </location>
</feature>
<feature type="compositionally biased region" description="Pro residues" evidence="2">
    <location>
        <begin position="333"/>
        <end position="353"/>
    </location>
</feature>
<accession>A0ABP9TJA8</accession>
<reference evidence="5" key="1">
    <citation type="journal article" date="2019" name="Int. J. Syst. Evol. Microbiol.">
        <title>The Global Catalogue of Microorganisms (GCM) 10K type strain sequencing project: providing services to taxonomists for standard genome sequencing and annotation.</title>
        <authorList>
            <consortium name="The Broad Institute Genomics Platform"/>
            <consortium name="The Broad Institute Genome Sequencing Center for Infectious Disease"/>
            <person name="Wu L."/>
            <person name="Ma J."/>
        </authorList>
    </citation>
    <scope>NUCLEOTIDE SEQUENCE [LARGE SCALE GENOMIC DNA]</scope>
    <source>
        <strain evidence="5">JCM 18952</strain>
    </source>
</reference>
<evidence type="ECO:0000313" key="4">
    <source>
        <dbReference type="EMBL" id="GAA5225807.1"/>
    </source>
</evidence>
<name>A0ABP9TJA8_9MICC</name>
<dbReference type="Proteomes" id="UP001501257">
    <property type="component" value="Unassembled WGS sequence"/>
</dbReference>
<dbReference type="InterPro" id="IPR011055">
    <property type="entry name" value="Dup_hybrid_motif"/>
</dbReference>
<gene>
    <name evidence="4" type="ORF">GCM10025778_03370</name>
</gene>
<dbReference type="Gene3D" id="2.70.70.10">
    <property type="entry name" value="Glucose Permease (Domain IIA)"/>
    <property type="match status" value="1"/>
</dbReference>
<feature type="domain" description="M23ase beta-sheet core" evidence="3">
    <location>
        <begin position="160"/>
        <end position="254"/>
    </location>
</feature>
<proteinExistence type="predicted"/>
<keyword evidence="1" id="KW-0732">Signal</keyword>
<dbReference type="Pfam" id="PF01551">
    <property type="entry name" value="Peptidase_M23"/>
    <property type="match status" value="1"/>
</dbReference>
<dbReference type="EMBL" id="BAABLK010000006">
    <property type="protein sequence ID" value="GAA5225807.1"/>
    <property type="molecule type" value="Genomic_DNA"/>
</dbReference>
<dbReference type="SUPFAM" id="SSF51261">
    <property type="entry name" value="Duplicated hybrid motif"/>
    <property type="match status" value="1"/>
</dbReference>
<dbReference type="PANTHER" id="PTHR21666">
    <property type="entry name" value="PEPTIDASE-RELATED"/>
    <property type="match status" value="1"/>
</dbReference>
<evidence type="ECO:0000313" key="5">
    <source>
        <dbReference type="Proteomes" id="UP001501257"/>
    </source>
</evidence>
<evidence type="ECO:0000256" key="2">
    <source>
        <dbReference type="SAM" id="MobiDB-lite"/>
    </source>
</evidence>
<evidence type="ECO:0000259" key="3">
    <source>
        <dbReference type="Pfam" id="PF01551"/>
    </source>
</evidence>
<dbReference type="InterPro" id="IPR050570">
    <property type="entry name" value="Cell_wall_metabolism_enzyme"/>
</dbReference>
<keyword evidence="5" id="KW-1185">Reference proteome</keyword>
<feature type="compositionally biased region" description="Low complexity" evidence="2">
    <location>
        <begin position="354"/>
        <end position="363"/>
    </location>
</feature>
<feature type="compositionally biased region" description="Basic and acidic residues" evidence="2">
    <location>
        <begin position="437"/>
        <end position="479"/>
    </location>
</feature>
<dbReference type="PANTHER" id="PTHR21666:SF289">
    <property type="entry name" value="L-ALA--D-GLU ENDOPEPTIDASE"/>
    <property type="match status" value="1"/>
</dbReference>
<feature type="compositionally biased region" description="Pro residues" evidence="2">
    <location>
        <begin position="364"/>
        <end position="380"/>
    </location>
</feature>
<sequence length="520" mass="53810">MNRGWPPNATGKKSPSIPALGLVLAATMALSGASGLGGAVDQLAPQAIAAPMQASEDYVAPVTVSLLSGVDAINWQAPDITSIAADGQWETGRSALFNSGNPGSAPRAAGRNAVGVLVGQNMGRLGTLPGNLRLIHPVTSRHITSPYGWRNNPTGPGTQIHIGQDYAIPCGSPVYASADGTVIQSAWAGHSGMRVTLDNGSSVRTGYSHNSKLIAKVGEKVKQGQLLALSGTTGNSTGCHVHFEVIINGRWNDPRNFLPPISGQPNPMIDSRRTTIAAEPIRNAGAPVAEARGRQERPDAAPKTHVASPEPASTRTPSATPTKTRSHVKPRPMIDPAPSTNPAPSSKPTPSSKPAPQHTASPKPTHPSPPSKTPPAPDSSPEPTASAPTPAPRTPAPSTSPPEGNKPPRITEPTPEPEEPSAVPTGQAELPPSAEPTEPKAGDPTPEEDKCEPLKPDLKKEAKPEKEAQDPNDAPEKIAEPQCETDLAQCNPAEGAVTRESAPAALSVLLCQPASDPAHK</sequence>
<dbReference type="RefSeq" id="WP_345466066.1">
    <property type="nucleotide sequence ID" value="NZ_BAABLK010000006.1"/>
</dbReference>
<dbReference type="CDD" id="cd12797">
    <property type="entry name" value="M23_peptidase"/>
    <property type="match status" value="1"/>
</dbReference>
<dbReference type="InterPro" id="IPR016047">
    <property type="entry name" value="M23ase_b-sheet_dom"/>
</dbReference>
<evidence type="ECO:0000256" key="1">
    <source>
        <dbReference type="ARBA" id="ARBA00022729"/>
    </source>
</evidence>
<protein>
    <recommendedName>
        <fullName evidence="3">M23ase beta-sheet core domain-containing protein</fullName>
    </recommendedName>
</protein>
<feature type="compositionally biased region" description="Pro residues" evidence="2">
    <location>
        <begin position="389"/>
        <end position="400"/>
    </location>
</feature>
<comment type="caution">
    <text evidence="4">The sequence shown here is derived from an EMBL/GenBank/DDBJ whole genome shotgun (WGS) entry which is preliminary data.</text>
</comment>
<organism evidence="4 5">
    <name type="scientific">Paeniglutamicibacter antarcticus</name>
    <dbReference type="NCBI Taxonomy" id="494023"/>
    <lineage>
        <taxon>Bacteria</taxon>
        <taxon>Bacillati</taxon>
        <taxon>Actinomycetota</taxon>
        <taxon>Actinomycetes</taxon>
        <taxon>Micrococcales</taxon>
        <taxon>Micrococcaceae</taxon>
        <taxon>Paeniglutamicibacter</taxon>
    </lineage>
</organism>
<feature type="compositionally biased region" description="Low complexity" evidence="2">
    <location>
        <begin position="307"/>
        <end position="323"/>
    </location>
</feature>
<feature type="region of interest" description="Disordered" evidence="2">
    <location>
        <begin position="278"/>
        <end position="500"/>
    </location>
</feature>